<feature type="domain" description="Flavodoxin-like" evidence="1">
    <location>
        <begin position="10"/>
        <end position="198"/>
    </location>
</feature>
<protein>
    <submittedName>
        <fullName evidence="2">NAD(P)H:quinone oxidoreductase, type IV</fullName>
    </submittedName>
</protein>
<dbReference type="PANTHER" id="PTHR30546:SF23">
    <property type="entry name" value="FLAVOPROTEIN-LIKE PROTEIN YCP4-RELATED"/>
    <property type="match status" value="1"/>
</dbReference>
<name>A0AA91JP95_9ENTE</name>
<dbReference type="PANTHER" id="PTHR30546">
    <property type="entry name" value="FLAVODOXIN-RELATED PROTEIN WRBA-RELATED"/>
    <property type="match status" value="1"/>
</dbReference>
<dbReference type="InterPro" id="IPR005025">
    <property type="entry name" value="FMN_Rdtase-like_dom"/>
</dbReference>
<accession>A0AA91JP95</accession>
<comment type="caution">
    <text evidence="2">The sequence shown here is derived from an EMBL/GenBank/DDBJ whole genome shotgun (WGS) entry which is preliminary data.</text>
</comment>
<reference evidence="2 3" key="1">
    <citation type="submission" date="2014-12" db="EMBL/GenBank/DDBJ databases">
        <title>Draft genome sequences of 29 type strains of Enterococci.</title>
        <authorList>
            <person name="Zhong Z."/>
            <person name="Sun Z."/>
            <person name="Liu W."/>
            <person name="Zhang W."/>
            <person name="Zhang H."/>
        </authorList>
    </citation>
    <scope>NUCLEOTIDE SEQUENCE [LARGE SCALE GENOMIC DNA]</scope>
    <source>
        <strain evidence="2 3">DSM 22801</strain>
    </source>
</reference>
<evidence type="ECO:0000259" key="1">
    <source>
        <dbReference type="PROSITE" id="PS50902"/>
    </source>
</evidence>
<evidence type="ECO:0000313" key="2">
    <source>
        <dbReference type="EMBL" id="OJG91811.1"/>
    </source>
</evidence>
<dbReference type="InterPro" id="IPR008254">
    <property type="entry name" value="Flavodoxin/NO_synth"/>
</dbReference>
<dbReference type="InterPro" id="IPR029039">
    <property type="entry name" value="Flavoprotein-like_sf"/>
</dbReference>
<dbReference type="EMBL" id="JXLC01000010">
    <property type="protein sequence ID" value="OJG91811.1"/>
    <property type="molecule type" value="Genomic_DNA"/>
</dbReference>
<dbReference type="GO" id="GO:0010181">
    <property type="term" value="F:FMN binding"/>
    <property type="evidence" value="ECO:0007669"/>
    <property type="project" value="InterPro"/>
</dbReference>
<organism evidence="2 3">
    <name type="scientific">Enterococcus silesiacus</name>
    <dbReference type="NCBI Taxonomy" id="332949"/>
    <lineage>
        <taxon>Bacteria</taxon>
        <taxon>Bacillati</taxon>
        <taxon>Bacillota</taxon>
        <taxon>Bacilli</taxon>
        <taxon>Lactobacillales</taxon>
        <taxon>Enterococcaceae</taxon>
        <taxon>Enterococcus</taxon>
    </lineage>
</organism>
<dbReference type="SUPFAM" id="SSF52218">
    <property type="entry name" value="Flavoproteins"/>
    <property type="match status" value="1"/>
</dbReference>
<sequence length="206" mass="22228">MEEKIMTTKLLIAYYSSTGTGTQMVTWAKEAAEANGAEVRLRKVHELAPDVAIDSNPAWRKNVEASADIPEVTSDDLLWADAYIFSSPSRFGVMASQLKQFFDLQGGLWAQGKLANKFVTAFSSAQNPNGGQEQVIQGIYTVMQHWGAIIVPAGYVNPSTFAAGGNPYGTSASIDGEGNMLKADEVKAAIQDQTKRLVDVASKYLS</sequence>
<proteinExistence type="predicted"/>
<dbReference type="Pfam" id="PF03358">
    <property type="entry name" value="FMN_red"/>
    <property type="match status" value="1"/>
</dbReference>
<dbReference type="AlphaFoldDB" id="A0AA91JP95"/>
<evidence type="ECO:0000313" key="3">
    <source>
        <dbReference type="Proteomes" id="UP000183039"/>
    </source>
</evidence>
<gene>
    <name evidence="2" type="ORF">RV15_GL000251</name>
</gene>
<dbReference type="Proteomes" id="UP000183039">
    <property type="component" value="Unassembled WGS sequence"/>
</dbReference>
<dbReference type="GO" id="GO:0016020">
    <property type="term" value="C:membrane"/>
    <property type="evidence" value="ECO:0007669"/>
    <property type="project" value="TreeGrafter"/>
</dbReference>
<dbReference type="GO" id="GO:0003955">
    <property type="term" value="F:NAD(P)H dehydrogenase (quinone) activity"/>
    <property type="evidence" value="ECO:0007669"/>
    <property type="project" value="TreeGrafter"/>
</dbReference>
<dbReference type="Gene3D" id="3.40.50.360">
    <property type="match status" value="1"/>
</dbReference>
<dbReference type="PROSITE" id="PS50902">
    <property type="entry name" value="FLAVODOXIN_LIKE"/>
    <property type="match status" value="1"/>
</dbReference>